<dbReference type="Proteomes" id="UP000541558">
    <property type="component" value="Unassembled WGS sequence"/>
</dbReference>
<feature type="compositionally biased region" description="Low complexity" evidence="6">
    <location>
        <begin position="192"/>
        <end position="206"/>
    </location>
</feature>
<dbReference type="InterPro" id="IPR015399">
    <property type="entry name" value="DUF1977_DnaJ-like"/>
</dbReference>
<evidence type="ECO:0000256" key="2">
    <source>
        <dbReference type="ARBA" id="ARBA00022692"/>
    </source>
</evidence>
<proteinExistence type="predicted"/>
<protein>
    <recommendedName>
        <fullName evidence="7">J domain-containing protein</fullName>
    </recommendedName>
</protein>
<dbReference type="GO" id="GO:0071218">
    <property type="term" value="P:cellular response to misfolded protein"/>
    <property type="evidence" value="ECO:0007669"/>
    <property type="project" value="TreeGrafter"/>
</dbReference>
<dbReference type="CDD" id="cd06257">
    <property type="entry name" value="DnaJ"/>
    <property type="match status" value="1"/>
</dbReference>
<keyword evidence="9" id="KW-1185">Reference proteome</keyword>
<feature type="domain" description="J" evidence="7">
    <location>
        <begin position="122"/>
        <end position="186"/>
    </location>
</feature>
<dbReference type="Pfam" id="PF09320">
    <property type="entry name" value="DUF1977"/>
    <property type="match status" value="1"/>
</dbReference>
<keyword evidence="4" id="KW-1133">Transmembrane helix</keyword>
<dbReference type="OrthoDB" id="1507364at2759"/>
<dbReference type="GO" id="GO:0005789">
    <property type="term" value="C:endoplasmic reticulum membrane"/>
    <property type="evidence" value="ECO:0007669"/>
    <property type="project" value="UniProtKB-SubCell"/>
</dbReference>
<dbReference type="SUPFAM" id="SSF46565">
    <property type="entry name" value="Chaperone J-domain"/>
    <property type="match status" value="1"/>
</dbReference>
<name>A0A8H5C6V6_9AGAR</name>
<gene>
    <name evidence="8" type="ORF">D9611_006421</name>
</gene>
<keyword evidence="5" id="KW-0472">Membrane</keyword>
<comment type="caution">
    <text evidence="8">The sequence shown here is derived from an EMBL/GenBank/DDBJ whole genome shotgun (WGS) entry which is preliminary data.</text>
</comment>
<dbReference type="SMART" id="SM00271">
    <property type="entry name" value="DnaJ"/>
    <property type="match status" value="1"/>
</dbReference>
<evidence type="ECO:0000256" key="5">
    <source>
        <dbReference type="ARBA" id="ARBA00023136"/>
    </source>
</evidence>
<dbReference type="InterPro" id="IPR036869">
    <property type="entry name" value="J_dom_sf"/>
</dbReference>
<dbReference type="InterPro" id="IPR018253">
    <property type="entry name" value="DnaJ_domain_CS"/>
</dbReference>
<sequence>MESNKDEALRCLSIARKHYDAGNIPSAKKFCLKSKALFDTPQADKLLDEIESSSAQSTSSSNTQTEEHPSAAGMKHRHPQGSSEKTAAKANGTAGGAGGAQREYTPEQHAVVKRVRACKVTEYYEILSVKKDCEEVDIKKAYRKLALALHPDKNGAPGADEAFKLVSKAFQVLSDPQKRAAYDSSGADPESRFGGRPSSSGFSPQSFGGGGFDGEISPEDLFNMFFGGGGGGFGNGFSGGFGGPTMFSASFGPNGFQQTRTYRRPGQTTNAQAGPQDTRSILVQLLPLLILFGFSLLSALPSLFTTPPVPEPRYSWSGTTRYNGQMETGNLGVPYYVNPTEFSAHPVIGAELAKDGLKVGKEGIETRDGTVPTDKKLNGKGKTRGPALKKFEDGVERTYTQELYGQCQRGVDRKERLREAEVGVFGWNTDWEKVKKIESEPIPSCEELKRLGILKS</sequence>
<reference evidence="8 9" key="1">
    <citation type="journal article" date="2020" name="ISME J.">
        <title>Uncovering the hidden diversity of litter-decomposition mechanisms in mushroom-forming fungi.</title>
        <authorList>
            <person name="Floudas D."/>
            <person name="Bentzer J."/>
            <person name="Ahren D."/>
            <person name="Johansson T."/>
            <person name="Persson P."/>
            <person name="Tunlid A."/>
        </authorList>
    </citation>
    <scope>NUCLEOTIDE SEQUENCE [LARGE SCALE GENOMIC DNA]</scope>
    <source>
        <strain evidence="8 9">CBS 175.51</strain>
    </source>
</reference>
<feature type="region of interest" description="Disordered" evidence="6">
    <location>
        <begin position="177"/>
        <end position="209"/>
    </location>
</feature>
<dbReference type="Gene3D" id="1.10.287.110">
    <property type="entry name" value="DnaJ domain"/>
    <property type="match status" value="1"/>
</dbReference>
<evidence type="ECO:0000256" key="6">
    <source>
        <dbReference type="SAM" id="MobiDB-lite"/>
    </source>
</evidence>
<feature type="region of interest" description="Disordered" evidence="6">
    <location>
        <begin position="364"/>
        <end position="386"/>
    </location>
</feature>
<dbReference type="Pfam" id="PF00226">
    <property type="entry name" value="DnaJ"/>
    <property type="match status" value="1"/>
</dbReference>
<dbReference type="PRINTS" id="PR00625">
    <property type="entry name" value="JDOMAIN"/>
</dbReference>
<evidence type="ECO:0000256" key="3">
    <source>
        <dbReference type="ARBA" id="ARBA00022824"/>
    </source>
</evidence>
<accession>A0A8H5C6V6</accession>
<dbReference type="AlphaFoldDB" id="A0A8H5C6V6"/>
<feature type="compositionally biased region" description="Low complexity" evidence="6">
    <location>
        <begin position="52"/>
        <end position="64"/>
    </location>
</feature>
<dbReference type="InterPro" id="IPR001623">
    <property type="entry name" value="DnaJ_domain"/>
</dbReference>
<dbReference type="PROSITE" id="PS50076">
    <property type="entry name" value="DNAJ_2"/>
    <property type="match status" value="1"/>
</dbReference>
<dbReference type="PANTHER" id="PTHR43908:SF3">
    <property type="entry name" value="AT29763P-RELATED"/>
    <property type="match status" value="1"/>
</dbReference>
<feature type="compositionally biased region" description="Basic and acidic residues" evidence="6">
    <location>
        <begin position="364"/>
        <end position="377"/>
    </location>
</feature>
<evidence type="ECO:0000256" key="1">
    <source>
        <dbReference type="ARBA" id="ARBA00004389"/>
    </source>
</evidence>
<evidence type="ECO:0000256" key="4">
    <source>
        <dbReference type="ARBA" id="ARBA00022989"/>
    </source>
</evidence>
<feature type="region of interest" description="Disordered" evidence="6">
    <location>
        <begin position="47"/>
        <end position="105"/>
    </location>
</feature>
<dbReference type="EMBL" id="JAACJK010000059">
    <property type="protein sequence ID" value="KAF5336033.1"/>
    <property type="molecule type" value="Genomic_DNA"/>
</dbReference>
<keyword evidence="3" id="KW-0256">Endoplasmic reticulum</keyword>
<keyword evidence="2" id="KW-0812">Transmembrane</keyword>
<comment type="subcellular location">
    <subcellularLocation>
        <location evidence="1">Endoplasmic reticulum membrane</location>
        <topology evidence="1">Single-pass membrane protein</topology>
    </subcellularLocation>
</comment>
<dbReference type="PANTHER" id="PTHR43908">
    <property type="entry name" value="AT29763P-RELATED"/>
    <property type="match status" value="1"/>
</dbReference>
<dbReference type="GO" id="GO:0030544">
    <property type="term" value="F:Hsp70 protein binding"/>
    <property type="evidence" value="ECO:0007669"/>
    <property type="project" value="TreeGrafter"/>
</dbReference>
<dbReference type="PROSITE" id="PS00636">
    <property type="entry name" value="DNAJ_1"/>
    <property type="match status" value="1"/>
</dbReference>
<evidence type="ECO:0000313" key="8">
    <source>
        <dbReference type="EMBL" id="KAF5336033.1"/>
    </source>
</evidence>
<dbReference type="InterPro" id="IPR051100">
    <property type="entry name" value="DnaJ_subfamily_B/C"/>
</dbReference>
<evidence type="ECO:0000259" key="7">
    <source>
        <dbReference type="PROSITE" id="PS50076"/>
    </source>
</evidence>
<dbReference type="FunFam" id="1.10.287.110:FF:000070">
    <property type="entry name" value="Endoplasmic reticulum protein, putative"/>
    <property type="match status" value="1"/>
</dbReference>
<evidence type="ECO:0000313" key="9">
    <source>
        <dbReference type="Proteomes" id="UP000541558"/>
    </source>
</evidence>
<organism evidence="8 9">
    <name type="scientific">Ephemerocybe angulata</name>
    <dbReference type="NCBI Taxonomy" id="980116"/>
    <lineage>
        <taxon>Eukaryota</taxon>
        <taxon>Fungi</taxon>
        <taxon>Dikarya</taxon>
        <taxon>Basidiomycota</taxon>
        <taxon>Agaricomycotina</taxon>
        <taxon>Agaricomycetes</taxon>
        <taxon>Agaricomycetidae</taxon>
        <taxon>Agaricales</taxon>
        <taxon>Agaricineae</taxon>
        <taxon>Psathyrellaceae</taxon>
        <taxon>Ephemerocybe</taxon>
    </lineage>
</organism>